<dbReference type="Proteomes" id="UP001379945">
    <property type="component" value="Unassembled WGS sequence"/>
</dbReference>
<keyword evidence="1" id="KW-0812">Transmembrane</keyword>
<dbReference type="EMBL" id="JBBUTI010000010">
    <property type="protein sequence ID" value="MEK8047673.1"/>
    <property type="molecule type" value="Genomic_DNA"/>
</dbReference>
<organism evidence="2 3">
    <name type="scientific">Ideonella margarita</name>
    <dbReference type="NCBI Taxonomy" id="2984191"/>
    <lineage>
        <taxon>Bacteria</taxon>
        <taxon>Pseudomonadati</taxon>
        <taxon>Pseudomonadota</taxon>
        <taxon>Betaproteobacteria</taxon>
        <taxon>Burkholderiales</taxon>
        <taxon>Sphaerotilaceae</taxon>
        <taxon>Ideonella</taxon>
    </lineage>
</organism>
<dbReference type="RefSeq" id="WP_341399980.1">
    <property type="nucleotide sequence ID" value="NZ_JBBUTI010000010.1"/>
</dbReference>
<evidence type="ECO:0000313" key="2">
    <source>
        <dbReference type="EMBL" id="MEK8047673.1"/>
    </source>
</evidence>
<keyword evidence="1" id="KW-0472">Membrane</keyword>
<feature type="transmembrane region" description="Helical" evidence="1">
    <location>
        <begin position="100"/>
        <end position="123"/>
    </location>
</feature>
<protein>
    <submittedName>
        <fullName evidence="2">Uncharacterized protein</fullName>
    </submittedName>
</protein>
<name>A0ABU9C7E2_9BURK</name>
<keyword evidence="3" id="KW-1185">Reference proteome</keyword>
<gene>
    <name evidence="2" type="ORF">AACH00_15025</name>
</gene>
<feature type="transmembrane region" description="Helical" evidence="1">
    <location>
        <begin position="30"/>
        <end position="51"/>
    </location>
</feature>
<keyword evidence="1" id="KW-1133">Transmembrane helix</keyword>
<comment type="caution">
    <text evidence="2">The sequence shown here is derived from an EMBL/GenBank/DDBJ whole genome shotgun (WGS) entry which is preliminary data.</text>
</comment>
<feature type="transmembrane region" description="Helical" evidence="1">
    <location>
        <begin position="67"/>
        <end position="88"/>
    </location>
</feature>
<evidence type="ECO:0000313" key="3">
    <source>
        <dbReference type="Proteomes" id="UP001379945"/>
    </source>
</evidence>
<sequence>MNTSVEKPHDQTPAKPAEPGRNAMWVREELVQLLSLSATLAGLCITGVTLIQTTSKASMAQTVADDVLASSSLLFLLTTYIIFFALRTRKPKLAERLERVADGLFLVALTGMVLCGFIMVYAIW</sequence>
<accession>A0ABU9C7E2</accession>
<proteinExistence type="predicted"/>
<reference evidence="2 3" key="1">
    <citation type="submission" date="2024-04" db="EMBL/GenBank/DDBJ databases">
        <title>Novel species of the genus Ideonella isolated from streams.</title>
        <authorList>
            <person name="Lu H."/>
        </authorList>
    </citation>
    <scope>NUCLEOTIDE SEQUENCE [LARGE SCALE GENOMIC DNA]</scope>
    <source>
        <strain evidence="2 3">LYT19W</strain>
    </source>
</reference>
<evidence type="ECO:0000256" key="1">
    <source>
        <dbReference type="SAM" id="Phobius"/>
    </source>
</evidence>